<evidence type="ECO:0000313" key="6">
    <source>
        <dbReference type="EMBL" id="CAD9253273.1"/>
    </source>
</evidence>
<feature type="compositionally biased region" description="Basic residues" evidence="4">
    <location>
        <begin position="175"/>
        <end position="190"/>
    </location>
</feature>
<feature type="compositionally biased region" description="Basic residues" evidence="4">
    <location>
        <begin position="198"/>
        <end position="211"/>
    </location>
</feature>
<evidence type="ECO:0000256" key="1">
    <source>
        <dbReference type="ARBA" id="ARBA00022598"/>
    </source>
</evidence>
<dbReference type="GO" id="GO:0006423">
    <property type="term" value="P:cysteinyl-tRNA aminoacylation"/>
    <property type="evidence" value="ECO:0007669"/>
    <property type="project" value="TreeGrafter"/>
</dbReference>
<dbReference type="GO" id="GO:0005737">
    <property type="term" value="C:cytoplasm"/>
    <property type="evidence" value="ECO:0007669"/>
    <property type="project" value="TreeGrafter"/>
</dbReference>
<feature type="region of interest" description="Disordered" evidence="4">
    <location>
        <begin position="173"/>
        <end position="253"/>
    </location>
</feature>
<accession>A0A7S1U0K5</accession>
<feature type="compositionally biased region" description="Gly residues" evidence="4">
    <location>
        <begin position="226"/>
        <end position="242"/>
    </location>
</feature>
<name>A0A7S1U0K5_9STRA</name>
<organism evidence="6">
    <name type="scientific">Phaeomonas parva</name>
    <dbReference type="NCBI Taxonomy" id="124430"/>
    <lineage>
        <taxon>Eukaryota</taxon>
        <taxon>Sar</taxon>
        <taxon>Stramenopiles</taxon>
        <taxon>Ochrophyta</taxon>
        <taxon>Pinguiophyceae</taxon>
        <taxon>Pinguiochrysidales</taxon>
        <taxon>Pinguiochrysidaceae</taxon>
        <taxon>Phaeomonas</taxon>
    </lineage>
</organism>
<evidence type="ECO:0000259" key="5">
    <source>
        <dbReference type="Pfam" id="PF01406"/>
    </source>
</evidence>
<dbReference type="Gene3D" id="3.40.50.620">
    <property type="entry name" value="HUPs"/>
    <property type="match status" value="1"/>
</dbReference>
<feature type="domain" description="tRNA synthetases class I catalytic" evidence="5">
    <location>
        <begin position="20"/>
        <end position="164"/>
    </location>
</feature>
<dbReference type="InterPro" id="IPR024909">
    <property type="entry name" value="Cys-tRNA/MSH_ligase"/>
</dbReference>
<dbReference type="GO" id="GO:0005524">
    <property type="term" value="F:ATP binding"/>
    <property type="evidence" value="ECO:0007669"/>
    <property type="project" value="UniProtKB-KW"/>
</dbReference>
<dbReference type="EMBL" id="HBGJ01018233">
    <property type="protein sequence ID" value="CAD9253273.1"/>
    <property type="molecule type" value="Transcribed_RNA"/>
</dbReference>
<dbReference type="InterPro" id="IPR014729">
    <property type="entry name" value="Rossmann-like_a/b/a_fold"/>
</dbReference>
<dbReference type="Pfam" id="PF01406">
    <property type="entry name" value="tRNA-synt_1e"/>
    <property type="match status" value="1"/>
</dbReference>
<proteinExistence type="predicted"/>
<evidence type="ECO:0000256" key="2">
    <source>
        <dbReference type="ARBA" id="ARBA00022741"/>
    </source>
</evidence>
<dbReference type="InterPro" id="IPR032678">
    <property type="entry name" value="tRNA-synt_1_cat_dom"/>
</dbReference>
<reference evidence="6" key="1">
    <citation type="submission" date="2021-01" db="EMBL/GenBank/DDBJ databases">
        <authorList>
            <person name="Corre E."/>
            <person name="Pelletier E."/>
            <person name="Niang G."/>
            <person name="Scheremetjew M."/>
            <person name="Finn R."/>
            <person name="Kale V."/>
            <person name="Holt S."/>
            <person name="Cochrane G."/>
            <person name="Meng A."/>
            <person name="Brown T."/>
            <person name="Cohen L."/>
        </authorList>
    </citation>
    <scope>NUCLEOTIDE SEQUENCE</scope>
    <source>
        <strain evidence="6">CCMP2877</strain>
    </source>
</reference>
<dbReference type="PANTHER" id="PTHR10890">
    <property type="entry name" value="CYSTEINYL-TRNA SYNTHETASE"/>
    <property type="match status" value="1"/>
</dbReference>
<gene>
    <name evidence="6" type="ORF">PPAR1163_LOCUS11640</name>
</gene>
<feature type="region of interest" description="Disordered" evidence="4">
    <location>
        <begin position="1"/>
        <end position="25"/>
    </location>
</feature>
<dbReference type="GO" id="GO:0004817">
    <property type="term" value="F:cysteine-tRNA ligase activity"/>
    <property type="evidence" value="ECO:0007669"/>
    <property type="project" value="TreeGrafter"/>
</dbReference>
<protein>
    <recommendedName>
        <fullName evidence="5">tRNA synthetases class I catalytic domain-containing protein</fullName>
    </recommendedName>
</protein>
<keyword evidence="1" id="KW-0436">Ligase</keyword>
<dbReference type="PANTHER" id="PTHR10890:SF25">
    <property type="entry name" value="CYSTEINE--TRNA LIGASE, CHLOROPLASTIC_MITOCHONDRIAL"/>
    <property type="match status" value="1"/>
</dbReference>
<sequence>MEAVQDGASEGGGISDGGAAGEKRSPKDFALWKARKDADGEVSWDAPWGAGRPGWHIECSAMAKRYLGPTLDLHAGGVDLVFPHHENEVAQSEAANGAPFCNCWVHNGFVNIDGEKMSKSLGNFRTLRDVCKDAAALRGFRLFVVTSQYRSPLNFNLESLKAATNAVKRLDKLRSALRRRPRPRRARGRGGARGAGRVPRRHGRRPQHAARLRGALQARQGRRGRAQGGAQGGEGAGRGAGGRRTVRHGGDGSGLRLLLRAGGAVDGEAEAGRGGGCIS</sequence>
<evidence type="ECO:0000256" key="3">
    <source>
        <dbReference type="ARBA" id="ARBA00022840"/>
    </source>
</evidence>
<feature type="compositionally biased region" description="Gly residues" evidence="4">
    <location>
        <begin position="9"/>
        <end position="20"/>
    </location>
</feature>
<dbReference type="PRINTS" id="PR00983">
    <property type="entry name" value="TRNASYNTHCYS"/>
</dbReference>
<evidence type="ECO:0000256" key="4">
    <source>
        <dbReference type="SAM" id="MobiDB-lite"/>
    </source>
</evidence>
<dbReference type="AlphaFoldDB" id="A0A7S1U0K5"/>
<keyword evidence="2" id="KW-0547">Nucleotide-binding</keyword>
<keyword evidence="3" id="KW-0067">ATP-binding</keyword>
<dbReference type="SUPFAM" id="SSF52374">
    <property type="entry name" value="Nucleotidylyl transferase"/>
    <property type="match status" value="1"/>
</dbReference>